<gene>
    <name evidence="1" type="ORF">CAB88_33375</name>
</gene>
<protein>
    <submittedName>
        <fullName evidence="1">Uncharacterized protein</fullName>
    </submittedName>
</protein>
<keyword evidence="1" id="KW-0614">Plasmid</keyword>
<dbReference type="GeneID" id="67470748"/>
<dbReference type="RefSeq" id="WP_000511845.1">
    <property type="nucleotide sequence ID" value="NC_005567.1"/>
</dbReference>
<geneLocation type="plasmid" evidence="1 2">
    <name>poh5</name>
</geneLocation>
<name>A0A1W6WZ72_BACTU</name>
<dbReference type="AlphaFoldDB" id="A0A1W6WZ72"/>
<dbReference type="EMBL" id="CP021066">
    <property type="protein sequence ID" value="ARP61885.1"/>
    <property type="molecule type" value="Genomic_DNA"/>
</dbReference>
<evidence type="ECO:0000313" key="1">
    <source>
        <dbReference type="EMBL" id="ARP61885.1"/>
    </source>
</evidence>
<organism evidence="1 2">
    <name type="scientific">Bacillus thuringiensis</name>
    <dbReference type="NCBI Taxonomy" id="1428"/>
    <lineage>
        <taxon>Bacteria</taxon>
        <taxon>Bacillati</taxon>
        <taxon>Bacillota</taxon>
        <taxon>Bacilli</taxon>
        <taxon>Bacillales</taxon>
        <taxon>Bacillaceae</taxon>
        <taxon>Bacillus</taxon>
        <taxon>Bacillus cereus group</taxon>
    </lineage>
</organism>
<accession>A0A1W6WZ72</accession>
<evidence type="ECO:0000313" key="2">
    <source>
        <dbReference type="Proteomes" id="UP000194143"/>
    </source>
</evidence>
<keyword evidence="2" id="KW-1185">Reference proteome</keyword>
<sequence>MGILKKKRFREEVKRINKAHGEMREFLDLLMDRYGLDEEEINNCEVIKHHFDNLDVMFSQMAK</sequence>
<reference evidence="1 2" key="1">
    <citation type="submission" date="2017-04" db="EMBL/GenBank/DDBJ databases">
        <title>Complete Genome Sequence of Bacillus thuringiensis type Strain ATCC 10792.</title>
        <authorList>
            <person name="Oh D.-H."/>
            <person name="Park B.-J."/>
            <person name="Shuai W."/>
            <person name="Chelliah R."/>
        </authorList>
    </citation>
    <scope>NUCLEOTIDE SEQUENCE [LARGE SCALE GENOMIC DNA]</scope>
    <source>
        <strain evidence="1 2">ATCC 10792</strain>
        <plasmid evidence="1 2">poh5</plasmid>
    </source>
</reference>
<proteinExistence type="predicted"/>
<dbReference type="Proteomes" id="UP000194143">
    <property type="component" value="Plasmid poh5"/>
</dbReference>